<accession>A0A5K7WS01</accession>
<dbReference type="AlphaFoldDB" id="A0A5K7WS01"/>
<feature type="domain" description="IrrE N-terminal-like" evidence="1">
    <location>
        <begin position="32"/>
        <end position="145"/>
    </location>
</feature>
<evidence type="ECO:0000313" key="2">
    <source>
        <dbReference type="EMBL" id="BBN97451.1"/>
    </source>
</evidence>
<dbReference type="Proteomes" id="UP000326951">
    <property type="component" value="Chromosome"/>
</dbReference>
<proteinExistence type="predicted"/>
<dbReference type="RefSeq" id="WP_152080041.1">
    <property type="nucleotide sequence ID" value="NZ_AP021853.1"/>
</dbReference>
<sequence length="204" mass="24146">MYYKTELEDYVETLYKKLGLTWNDGPLLQEVADRINIEIYRSPLHSQALRINGRMQINLNINLETYEDQWETFGHELHHALTDVGNQALFPFPLRELHERKAQNFALHFCIPTFKLERLKWPEGNAVPLIAERFRVTLPFASKRLDQYRNRIIQSQIDDQIYVAEPAPPTYDISKKSEETQRIMMQLKAQLNRKGEQLEFKSLL</sequence>
<dbReference type="Pfam" id="PF06114">
    <property type="entry name" value="Peptidase_M78"/>
    <property type="match status" value="1"/>
</dbReference>
<protein>
    <recommendedName>
        <fullName evidence="1">IrrE N-terminal-like domain-containing protein</fullName>
    </recommendedName>
</protein>
<reference evidence="2 3" key="1">
    <citation type="submission" date="2019-09" db="EMBL/GenBank/DDBJ databases">
        <title>Complete genome sequence of Sporolactobacillus terrae 70-3.</title>
        <authorList>
            <person name="Tanaka N."/>
            <person name="Shiwa Y."/>
            <person name="Fujita N."/>
            <person name="Tanasupawat S."/>
        </authorList>
    </citation>
    <scope>NUCLEOTIDE SEQUENCE [LARGE SCALE GENOMIC DNA]</scope>
    <source>
        <strain evidence="2 3">70-3</strain>
    </source>
</reference>
<gene>
    <name evidence="2" type="ORF">St703_01560</name>
</gene>
<organism evidence="2 3">
    <name type="scientific">Sporolactobacillus terrae</name>
    <dbReference type="NCBI Taxonomy" id="269673"/>
    <lineage>
        <taxon>Bacteria</taxon>
        <taxon>Bacillati</taxon>
        <taxon>Bacillota</taxon>
        <taxon>Bacilli</taxon>
        <taxon>Bacillales</taxon>
        <taxon>Sporolactobacillaceae</taxon>
        <taxon>Sporolactobacillus</taxon>
    </lineage>
</organism>
<dbReference type="EMBL" id="AP021853">
    <property type="protein sequence ID" value="BBN97451.1"/>
    <property type="molecule type" value="Genomic_DNA"/>
</dbReference>
<evidence type="ECO:0000313" key="3">
    <source>
        <dbReference type="Proteomes" id="UP000326951"/>
    </source>
</evidence>
<name>A0A5K7WS01_9BACL</name>
<evidence type="ECO:0000259" key="1">
    <source>
        <dbReference type="Pfam" id="PF06114"/>
    </source>
</evidence>
<dbReference type="InterPro" id="IPR010359">
    <property type="entry name" value="IrrE_HExxH"/>
</dbReference>